<feature type="transmembrane region" description="Helical" evidence="1">
    <location>
        <begin position="44"/>
        <end position="63"/>
    </location>
</feature>
<name>A0A1F6EDB1_9BACT</name>
<protein>
    <recommendedName>
        <fullName evidence="4">PrgI family protein</fullName>
    </recommendedName>
</protein>
<evidence type="ECO:0000313" key="3">
    <source>
        <dbReference type="Proteomes" id="UP000179115"/>
    </source>
</evidence>
<evidence type="ECO:0000313" key="2">
    <source>
        <dbReference type="EMBL" id="OGG71665.1"/>
    </source>
</evidence>
<comment type="caution">
    <text evidence="2">The sequence shown here is derived from an EMBL/GenBank/DDBJ whole genome shotgun (WGS) entry which is preliminary data.</text>
</comment>
<dbReference type="InterPro" id="IPR024414">
    <property type="entry name" value="Uncharacterised_PrgI"/>
</dbReference>
<keyword evidence="1" id="KW-0472">Membrane</keyword>
<sequence length="146" mass="16771">MQFQVPQFIEIEDKIIGPLTFRQFVYLAGAGGFVVILYTFLGLYLALLLGAPIILFGAALAFYKINNRPFIYALEAAFYYAFSKKLYLWKHEQKTLPQKAGQEKNIPPLLSIPRLSQNKLKDLSWSLDIQESMYAGTKENELRRTN</sequence>
<dbReference type="Proteomes" id="UP000179115">
    <property type="component" value="Unassembled WGS sequence"/>
</dbReference>
<dbReference type="Pfam" id="PF12666">
    <property type="entry name" value="PrgI"/>
    <property type="match status" value="1"/>
</dbReference>
<keyword evidence="1" id="KW-0812">Transmembrane</keyword>
<evidence type="ECO:0008006" key="4">
    <source>
        <dbReference type="Google" id="ProtNLM"/>
    </source>
</evidence>
<proteinExistence type="predicted"/>
<reference evidence="2 3" key="1">
    <citation type="journal article" date="2016" name="Nat. Commun.">
        <title>Thousands of microbial genomes shed light on interconnected biogeochemical processes in an aquifer system.</title>
        <authorList>
            <person name="Anantharaman K."/>
            <person name="Brown C.T."/>
            <person name="Hug L.A."/>
            <person name="Sharon I."/>
            <person name="Castelle C.J."/>
            <person name="Probst A.J."/>
            <person name="Thomas B.C."/>
            <person name="Singh A."/>
            <person name="Wilkins M.J."/>
            <person name="Karaoz U."/>
            <person name="Brodie E.L."/>
            <person name="Williams K.H."/>
            <person name="Hubbard S.S."/>
            <person name="Banfield J.F."/>
        </authorList>
    </citation>
    <scope>NUCLEOTIDE SEQUENCE [LARGE SCALE GENOMIC DNA]</scope>
</reference>
<dbReference type="EMBL" id="MFLV01000011">
    <property type="protein sequence ID" value="OGG71665.1"/>
    <property type="molecule type" value="Genomic_DNA"/>
</dbReference>
<dbReference type="AlphaFoldDB" id="A0A1F6EDB1"/>
<dbReference type="STRING" id="1798508.A3A35_00675"/>
<accession>A0A1F6EDB1</accession>
<feature type="transmembrane region" description="Helical" evidence="1">
    <location>
        <begin position="21"/>
        <end position="38"/>
    </location>
</feature>
<evidence type="ECO:0000256" key="1">
    <source>
        <dbReference type="SAM" id="Phobius"/>
    </source>
</evidence>
<keyword evidence="1" id="KW-1133">Transmembrane helix</keyword>
<organism evidence="2 3">
    <name type="scientific">Candidatus Kaiserbacteria bacterium RIFCSPLOWO2_01_FULL_51_21</name>
    <dbReference type="NCBI Taxonomy" id="1798508"/>
    <lineage>
        <taxon>Bacteria</taxon>
        <taxon>Candidatus Kaiseribacteriota</taxon>
    </lineage>
</organism>
<gene>
    <name evidence="2" type="ORF">A3A35_00675</name>
</gene>